<evidence type="ECO:0000313" key="3">
    <source>
        <dbReference type="Proteomes" id="UP000037600"/>
    </source>
</evidence>
<feature type="transmembrane region" description="Helical" evidence="1">
    <location>
        <begin position="116"/>
        <end position="141"/>
    </location>
</feature>
<feature type="transmembrane region" description="Helical" evidence="1">
    <location>
        <begin position="12"/>
        <end position="30"/>
    </location>
</feature>
<keyword evidence="1" id="KW-1133">Transmembrane helix</keyword>
<accession>A0A0J8GVC1</accession>
<dbReference type="STRING" id="1513271.XM47_00715"/>
<organism evidence="2 3">
    <name type="scientific">Catenovulum maritimum</name>
    <dbReference type="NCBI Taxonomy" id="1513271"/>
    <lineage>
        <taxon>Bacteria</taxon>
        <taxon>Pseudomonadati</taxon>
        <taxon>Pseudomonadota</taxon>
        <taxon>Gammaproteobacteria</taxon>
        <taxon>Alteromonadales</taxon>
        <taxon>Alteromonadaceae</taxon>
        <taxon>Catenovulum</taxon>
    </lineage>
</organism>
<sequence length="462" mass="51475">MVKLESQDQITNFLPYLPYGIGFLALFFISKGIEIFAVPYYQMTLGINPFHLSLAITLPLILASFVGPWVGKLSDDTNSRFGRRKPYIFIFSIISAGLYGLLWMVEPSWTHSQQLLYFVCCTLGFYLAANFVSIPLTCFTYEASSSSYKRTQIIGFASYFTYTASIFYQWLFPLSQSEFFATNHQGIMFVGWTVALVFIWFASIVPIILKSESNNTVSGYKNKQAVNRNLKQNLAKVFANHKMKILLIVLGLQMLVGGYAAAMDYYLIVYRLLAGDIAAGSVWKGVLSTSYAIMGIVYIPIVTRLVRQVGQISTLKIIFLLTALGGILKWFIFVPDSRWLLLADAVFCSPVWTAMAIVMPAILADISDENSQTEARDSKGVFVSVYNWAIGIFIALAMVIAALSLNWLGFDAEMGVYQAEASLLGMKYILVFGTIISALFAYLILGYYHKVSNTDSKGNVGS</sequence>
<dbReference type="SUPFAM" id="SSF103473">
    <property type="entry name" value="MFS general substrate transporter"/>
    <property type="match status" value="1"/>
</dbReference>
<keyword evidence="3" id="KW-1185">Reference proteome</keyword>
<feature type="transmembrane region" description="Helical" evidence="1">
    <location>
        <begin position="245"/>
        <end position="262"/>
    </location>
</feature>
<gene>
    <name evidence="2" type="ORF">XM47_00715</name>
</gene>
<feature type="transmembrane region" description="Helical" evidence="1">
    <location>
        <begin position="314"/>
        <end position="333"/>
    </location>
</feature>
<evidence type="ECO:0000313" key="2">
    <source>
        <dbReference type="EMBL" id="KMT66687.1"/>
    </source>
</evidence>
<name>A0A0J8GVC1_9ALTE</name>
<dbReference type="EMBL" id="LAZL01000002">
    <property type="protein sequence ID" value="KMT66687.1"/>
    <property type="molecule type" value="Genomic_DNA"/>
</dbReference>
<proteinExistence type="predicted"/>
<feature type="transmembrane region" description="Helical" evidence="1">
    <location>
        <begin position="428"/>
        <end position="448"/>
    </location>
</feature>
<reference evidence="2 3" key="1">
    <citation type="submission" date="2015-04" db="EMBL/GenBank/DDBJ databases">
        <title>Draft Genome Sequence of the Novel Agar-Digesting Marine Bacterium Q1.</title>
        <authorList>
            <person name="Li Y."/>
            <person name="Li D."/>
            <person name="Chen G."/>
            <person name="Du Z."/>
        </authorList>
    </citation>
    <scope>NUCLEOTIDE SEQUENCE [LARGE SCALE GENOMIC DNA]</scope>
    <source>
        <strain evidence="2 3">Q1</strain>
    </source>
</reference>
<dbReference type="InterPro" id="IPR036259">
    <property type="entry name" value="MFS_trans_sf"/>
</dbReference>
<feature type="transmembrane region" description="Helical" evidence="1">
    <location>
        <begin position="187"/>
        <end position="209"/>
    </location>
</feature>
<dbReference type="Gene3D" id="1.20.1250.20">
    <property type="entry name" value="MFS general substrate transporter like domains"/>
    <property type="match status" value="1"/>
</dbReference>
<dbReference type="OrthoDB" id="181905at2"/>
<keyword evidence="1" id="KW-0812">Transmembrane</keyword>
<comment type="caution">
    <text evidence="2">The sequence shown here is derived from an EMBL/GenBank/DDBJ whole genome shotgun (WGS) entry which is preliminary data.</text>
</comment>
<evidence type="ECO:0000256" key="1">
    <source>
        <dbReference type="SAM" id="Phobius"/>
    </source>
</evidence>
<evidence type="ECO:0008006" key="4">
    <source>
        <dbReference type="Google" id="ProtNLM"/>
    </source>
</evidence>
<keyword evidence="1" id="KW-0472">Membrane</keyword>
<feature type="transmembrane region" description="Helical" evidence="1">
    <location>
        <begin position="50"/>
        <end position="71"/>
    </location>
</feature>
<feature type="transmembrane region" description="Helical" evidence="1">
    <location>
        <begin position="385"/>
        <end position="408"/>
    </location>
</feature>
<feature type="transmembrane region" description="Helical" evidence="1">
    <location>
        <begin position="153"/>
        <end position="172"/>
    </location>
</feature>
<protein>
    <recommendedName>
        <fullName evidence="4">MFS transporter</fullName>
    </recommendedName>
</protein>
<dbReference type="Pfam" id="PF13347">
    <property type="entry name" value="MFS_2"/>
    <property type="match status" value="1"/>
</dbReference>
<dbReference type="Proteomes" id="UP000037600">
    <property type="component" value="Unassembled WGS sequence"/>
</dbReference>
<dbReference type="AlphaFoldDB" id="A0A0J8GVC1"/>
<feature type="transmembrane region" description="Helical" evidence="1">
    <location>
        <begin position="282"/>
        <end position="302"/>
    </location>
</feature>
<feature type="transmembrane region" description="Helical" evidence="1">
    <location>
        <begin position="87"/>
        <end position="104"/>
    </location>
</feature>
<dbReference type="RefSeq" id="WP_048688227.1">
    <property type="nucleotide sequence ID" value="NZ_KQ130482.1"/>
</dbReference>